<dbReference type="EMBL" id="CAJVPW010006912">
    <property type="protein sequence ID" value="CAG8574653.1"/>
    <property type="molecule type" value="Genomic_DNA"/>
</dbReference>
<dbReference type="Proteomes" id="UP000789366">
    <property type="component" value="Unassembled WGS sequence"/>
</dbReference>
<proteinExistence type="predicted"/>
<evidence type="ECO:0000313" key="1">
    <source>
        <dbReference type="EMBL" id="CAG8574653.1"/>
    </source>
</evidence>
<accession>A0ACA9M978</accession>
<keyword evidence="2" id="KW-1185">Reference proteome</keyword>
<sequence length="75" mass="8413">MTNVQSKQATNLYKEVFLITGVSEATVACVIAEFNKARKFLLGRDKTEVEIGINNESKDEDVDLYSGDKNLNKEE</sequence>
<gene>
    <name evidence="1" type="ORF">SPELUC_LOCUS6126</name>
</gene>
<evidence type="ECO:0000313" key="2">
    <source>
        <dbReference type="Proteomes" id="UP000789366"/>
    </source>
</evidence>
<reference evidence="1" key="1">
    <citation type="submission" date="2021-06" db="EMBL/GenBank/DDBJ databases">
        <authorList>
            <person name="Kallberg Y."/>
            <person name="Tangrot J."/>
            <person name="Rosling A."/>
        </authorList>
    </citation>
    <scope>NUCLEOTIDE SEQUENCE</scope>
    <source>
        <strain evidence="1">28 12/20/2015</strain>
    </source>
</reference>
<protein>
    <submittedName>
        <fullName evidence="1">15587_t:CDS:1</fullName>
    </submittedName>
</protein>
<comment type="caution">
    <text evidence="1">The sequence shown here is derived from an EMBL/GenBank/DDBJ whole genome shotgun (WGS) entry which is preliminary data.</text>
</comment>
<name>A0ACA9M978_9GLOM</name>
<organism evidence="1 2">
    <name type="scientific">Cetraspora pellucida</name>
    <dbReference type="NCBI Taxonomy" id="1433469"/>
    <lineage>
        <taxon>Eukaryota</taxon>
        <taxon>Fungi</taxon>
        <taxon>Fungi incertae sedis</taxon>
        <taxon>Mucoromycota</taxon>
        <taxon>Glomeromycotina</taxon>
        <taxon>Glomeromycetes</taxon>
        <taxon>Diversisporales</taxon>
        <taxon>Gigasporaceae</taxon>
        <taxon>Cetraspora</taxon>
    </lineage>
</organism>